<proteinExistence type="predicted"/>
<organism evidence="3">
    <name type="scientific">Micromonospora carbonacea</name>
    <dbReference type="NCBI Taxonomy" id="47853"/>
    <lineage>
        <taxon>Bacteria</taxon>
        <taxon>Bacillati</taxon>
        <taxon>Actinomycetota</taxon>
        <taxon>Actinomycetes</taxon>
        <taxon>Micromonosporales</taxon>
        <taxon>Micromonosporaceae</taxon>
        <taxon>Micromonospora</taxon>
    </lineage>
</organism>
<gene>
    <name evidence="3" type="ORF">HZU44_09290</name>
</gene>
<dbReference type="InterPro" id="IPR050177">
    <property type="entry name" value="Lipid_A_modif_metabolic_enz"/>
</dbReference>
<evidence type="ECO:0000313" key="3">
    <source>
        <dbReference type="EMBL" id="QLK00215.1"/>
    </source>
</evidence>
<dbReference type="InterPro" id="IPR029303">
    <property type="entry name" value="CapF_C"/>
</dbReference>
<dbReference type="SUPFAM" id="SSF51182">
    <property type="entry name" value="RmlC-like cupins"/>
    <property type="match status" value="1"/>
</dbReference>
<evidence type="ECO:0000259" key="2">
    <source>
        <dbReference type="Pfam" id="PF14667"/>
    </source>
</evidence>
<dbReference type="Gene3D" id="2.60.120.10">
    <property type="entry name" value="Jelly Rolls"/>
    <property type="match status" value="1"/>
</dbReference>
<dbReference type="InterPro" id="IPR014710">
    <property type="entry name" value="RmlC-like_jellyroll"/>
</dbReference>
<protein>
    <submittedName>
        <fullName evidence="3">NAD-dependent epimerase/dehydratase family protein</fullName>
    </submittedName>
</protein>
<dbReference type="InterPro" id="IPR036291">
    <property type="entry name" value="NAD(P)-bd_dom_sf"/>
</dbReference>
<dbReference type="PANTHER" id="PTHR43245">
    <property type="entry name" value="BIFUNCTIONAL POLYMYXIN RESISTANCE PROTEIN ARNA"/>
    <property type="match status" value="1"/>
</dbReference>
<dbReference type="InterPro" id="IPR011051">
    <property type="entry name" value="RmlC_Cupin_sf"/>
</dbReference>
<reference evidence="3" key="1">
    <citation type="submission" date="2020-08" db="EMBL/GenBank/DDBJ databases">
        <title>A bifunctional nitrone conjugated secondary metabolite targeting the ribosome.</title>
        <authorList>
            <person name="Limbrick E.M."/>
            <person name="Graf M."/>
            <person name="Derewacz D.K."/>
            <person name="Nguyen F."/>
            <person name="Spraggins J.M."/>
            <person name="Wieland M."/>
            <person name="Ynigez-Gutierrez A.E."/>
            <person name="Reisman B.J."/>
            <person name="Zinshteyn B."/>
            <person name="McCulloch K."/>
            <person name="Iverson T.M."/>
            <person name="Green R."/>
            <person name="Wilson D.N."/>
            <person name="Bachmann B.O."/>
        </authorList>
    </citation>
    <scope>NUCLEOTIDE SEQUENCE</scope>
    <source>
        <strain evidence="3">Africana</strain>
    </source>
</reference>
<evidence type="ECO:0000259" key="1">
    <source>
        <dbReference type="Pfam" id="PF01370"/>
    </source>
</evidence>
<dbReference type="Gene3D" id="3.40.50.720">
    <property type="entry name" value="NAD(P)-binding Rossmann-like Domain"/>
    <property type="match status" value="1"/>
</dbReference>
<dbReference type="Pfam" id="PF14667">
    <property type="entry name" value="Polysacc_synt_C"/>
    <property type="match status" value="1"/>
</dbReference>
<sequence>MRVAITGAEGFLGWHTRVLLRALGWPDPVLIGRADLADAAVLADRLRGVDRVLHLAGVNRGEPTEVAAGNVAVAEALVRGLRRCAQPPKTLVYANTTQAGNGTPYGDSKAAAAAILAGAAAGCQLVDHRLPHLYGEHGRPFYNSVTATFCRVLADGGEPELRDDRELRLVHVTDAAAALLDAPPAGVWDASMPALRISVRALADRLAGFAATYRGGELPSLADRHDVRLFNTYRSHLFPACYPMPLVRRVDHRGELVEAVRTHGGGGQTFCSATRPGVTRGQHFHLAKVERFVVLRGRAEIRLRRVGQRRLVRFPVDGAEPVVVDMPTMWAHDITNTGDEDLLTLFWTNDLFDPARPDTYPEPVAAA</sequence>
<dbReference type="AlphaFoldDB" id="A0A7D5YKH6"/>
<dbReference type="EMBL" id="CP058905">
    <property type="protein sequence ID" value="QLK00215.1"/>
    <property type="molecule type" value="Genomic_DNA"/>
</dbReference>
<dbReference type="Pfam" id="PF01370">
    <property type="entry name" value="Epimerase"/>
    <property type="match status" value="1"/>
</dbReference>
<dbReference type="InterPro" id="IPR001509">
    <property type="entry name" value="Epimerase_deHydtase"/>
</dbReference>
<dbReference type="PANTHER" id="PTHR43245:SF55">
    <property type="entry name" value="NAD(P)-BINDING DOMAIN-CONTAINING PROTEIN"/>
    <property type="match status" value="1"/>
</dbReference>
<accession>A0A7D5YKH6</accession>
<feature type="domain" description="NAD-dependent epimerase/dehydratase" evidence="1">
    <location>
        <begin position="3"/>
        <end position="180"/>
    </location>
</feature>
<dbReference type="SUPFAM" id="SSF51735">
    <property type="entry name" value="NAD(P)-binding Rossmann-fold domains"/>
    <property type="match status" value="1"/>
</dbReference>
<feature type="domain" description="Capsular polysaccharide assembling protein CapF C-terminal" evidence="2">
    <location>
        <begin position="250"/>
        <end position="360"/>
    </location>
</feature>
<name>A0A7D5YKH6_9ACTN</name>